<keyword evidence="11" id="KW-1185">Reference proteome</keyword>
<dbReference type="PANTHER" id="PTHR30337:SF0">
    <property type="entry name" value="NUCLEASE SBCCD SUBUNIT D"/>
    <property type="match status" value="1"/>
</dbReference>
<dbReference type="InterPro" id="IPR029052">
    <property type="entry name" value="Metallo-depent_PP-like"/>
</dbReference>
<evidence type="ECO:0000256" key="6">
    <source>
        <dbReference type="ARBA" id="ARBA00022839"/>
    </source>
</evidence>
<reference evidence="10 11" key="1">
    <citation type="submission" date="2019-06" db="EMBL/GenBank/DDBJ databases">
        <title>A novel bacterium of genus Marinomonas, isolated from coastal sand.</title>
        <authorList>
            <person name="Huang H."/>
            <person name="Mo K."/>
            <person name="Hu Y."/>
        </authorList>
    </citation>
    <scope>NUCLEOTIDE SEQUENCE [LARGE SCALE GENOMIC DNA]</scope>
    <source>
        <strain evidence="10 11">HB171799</strain>
    </source>
</reference>
<dbReference type="NCBIfam" id="TIGR00619">
    <property type="entry name" value="sbcd"/>
    <property type="match status" value="1"/>
</dbReference>
<dbReference type="GO" id="GO:0004519">
    <property type="term" value="F:endonuclease activity"/>
    <property type="evidence" value="ECO:0007669"/>
    <property type="project" value="UniProtKB-KW"/>
</dbReference>
<feature type="domain" description="Nuclease SbcCD subunit D C-terminal" evidence="9">
    <location>
        <begin position="285"/>
        <end position="381"/>
    </location>
</feature>
<keyword evidence="7" id="KW-0255">Endonuclease</keyword>
<dbReference type="GO" id="GO:0006310">
    <property type="term" value="P:DNA recombination"/>
    <property type="evidence" value="ECO:0007669"/>
    <property type="project" value="UniProtKB-KW"/>
</dbReference>
<dbReference type="OrthoDB" id="9773856at2"/>
<dbReference type="Proteomes" id="UP000315901">
    <property type="component" value="Unassembled WGS sequence"/>
</dbReference>
<dbReference type="InterPro" id="IPR050535">
    <property type="entry name" value="DNA_Repair-Maintenance_Comp"/>
</dbReference>
<keyword evidence="4 7" id="KW-0540">Nuclease</keyword>
<dbReference type="InterPro" id="IPR004593">
    <property type="entry name" value="SbcD"/>
</dbReference>
<dbReference type="PANTHER" id="PTHR30337">
    <property type="entry name" value="COMPONENT OF ATP-DEPENDENT DSDNA EXONUCLEASE"/>
    <property type="match status" value="1"/>
</dbReference>
<evidence type="ECO:0000313" key="10">
    <source>
        <dbReference type="EMBL" id="TPE47348.1"/>
    </source>
</evidence>
<dbReference type="Pfam" id="PF00149">
    <property type="entry name" value="Metallophos"/>
    <property type="match status" value="1"/>
</dbReference>
<name>A0A501WD90_9GAMM</name>
<comment type="caution">
    <text evidence="10">The sequence shown here is derived from an EMBL/GenBank/DDBJ whole genome shotgun (WGS) entry which is preliminary data.</text>
</comment>
<gene>
    <name evidence="7 10" type="primary">sbcD</name>
    <name evidence="10" type="ORF">FJM67_14700</name>
</gene>
<dbReference type="InterPro" id="IPR041796">
    <property type="entry name" value="Mre11_N"/>
</dbReference>
<dbReference type="CDD" id="cd00840">
    <property type="entry name" value="MPP_Mre11_N"/>
    <property type="match status" value="1"/>
</dbReference>
<dbReference type="Gene3D" id="3.30.160.720">
    <property type="match status" value="1"/>
</dbReference>
<keyword evidence="5 7" id="KW-0378">Hydrolase</keyword>
<proteinExistence type="inferred from homology"/>
<evidence type="ECO:0000259" key="9">
    <source>
        <dbReference type="Pfam" id="PF12320"/>
    </source>
</evidence>
<evidence type="ECO:0000256" key="7">
    <source>
        <dbReference type="RuleBase" id="RU363069"/>
    </source>
</evidence>
<dbReference type="GO" id="GO:0006260">
    <property type="term" value="P:DNA replication"/>
    <property type="evidence" value="ECO:0007669"/>
    <property type="project" value="UniProtKB-KW"/>
</dbReference>
<accession>A0A501WD90</accession>
<evidence type="ECO:0000256" key="3">
    <source>
        <dbReference type="ARBA" id="ARBA00013365"/>
    </source>
</evidence>
<feature type="domain" description="Calcineurin-like phosphoesterase" evidence="8">
    <location>
        <begin position="1"/>
        <end position="237"/>
    </location>
</feature>
<comment type="function">
    <text evidence="7">SbcCD cleaves DNA hairpin structures. These structures can inhibit DNA replication and are intermediates in certain DNA recombination reactions. The complex acts as a 3'-&gt;5' double strand exonuclease that can open hairpins. It also has a 5' single-strand endonuclease activity.</text>
</comment>
<keyword evidence="6 7" id="KW-0269">Exonuclease</keyword>
<dbReference type="SUPFAM" id="SSF56300">
    <property type="entry name" value="Metallo-dependent phosphatases"/>
    <property type="match status" value="1"/>
</dbReference>
<comment type="similarity">
    <text evidence="1 7">Belongs to the SbcD family.</text>
</comment>
<evidence type="ECO:0000256" key="2">
    <source>
        <dbReference type="ARBA" id="ARBA00011322"/>
    </source>
</evidence>
<evidence type="ECO:0000313" key="11">
    <source>
        <dbReference type="Proteomes" id="UP000315901"/>
    </source>
</evidence>
<evidence type="ECO:0000256" key="4">
    <source>
        <dbReference type="ARBA" id="ARBA00022722"/>
    </source>
</evidence>
<dbReference type="InterPro" id="IPR004843">
    <property type="entry name" value="Calcineurin-like_PHP"/>
</dbReference>
<dbReference type="Gene3D" id="3.60.21.10">
    <property type="match status" value="1"/>
</dbReference>
<evidence type="ECO:0000256" key="1">
    <source>
        <dbReference type="ARBA" id="ARBA00010555"/>
    </source>
</evidence>
<dbReference type="GO" id="GO:0008408">
    <property type="term" value="F:3'-5' exonuclease activity"/>
    <property type="evidence" value="ECO:0007669"/>
    <property type="project" value="InterPro"/>
</dbReference>
<comment type="subunit">
    <text evidence="2 7">Heterodimer of SbcC and SbcD.</text>
</comment>
<dbReference type="RefSeq" id="WP_140590857.1">
    <property type="nucleotide sequence ID" value="NZ_VFRR01000043.1"/>
</dbReference>
<evidence type="ECO:0000256" key="5">
    <source>
        <dbReference type="ARBA" id="ARBA00022801"/>
    </source>
</evidence>
<organism evidence="10 11">
    <name type="scientific">Maribrevibacterium harenarium</name>
    <dbReference type="NCBI Taxonomy" id="2589817"/>
    <lineage>
        <taxon>Bacteria</taxon>
        <taxon>Pseudomonadati</taxon>
        <taxon>Pseudomonadota</taxon>
        <taxon>Gammaproteobacteria</taxon>
        <taxon>Oceanospirillales</taxon>
        <taxon>Oceanospirillaceae</taxon>
        <taxon>Maribrevibacterium</taxon>
    </lineage>
</organism>
<dbReference type="Pfam" id="PF12320">
    <property type="entry name" value="SbcD_C"/>
    <property type="match status" value="1"/>
</dbReference>
<evidence type="ECO:0000259" key="8">
    <source>
        <dbReference type="Pfam" id="PF00149"/>
    </source>
</evidence>
<keyword evidence="7" id="KW-0233">DNA recombination</keyword>
<dbReference type="InterPro" id="IPR026843">
    <property type="entry name" value="SbcD_C"/>
</dbReference>
<sequence length="410" mass="46169">MKLLHTSDWHIGRALYGRKRYPEFQAFLAWLVDTLNQQHVDVLLVAGDVFDTNTPSNRAQELYYEFLCQVAASPCRHVVIIGGNHDSPSFLEAPKSLLKALNVYVVGAKCDAISDEVIVLKDQQQQPEAIVCAVPYLRDRDIRSQEAGESIDDKNRKLIWGIKQHYSEVCAHARTLRDTLNAPQIPIIGMGHLFAAGGKTLDGDGVRELYVGTLAHVGADVFPDYLDYVALGHLHVPQTVGGVEHIRYSGSPIPMGFGEAKQTKQVVLVTLSDAKLDIQPLEVPCWQQLIRLKGDQQTIMQQAEQLQQQHSQAWLEIEFTGSESVNLLRESLRELTENTQLEVLRIKNSRAMASIMRQIDDSETLDDLDANDVFQRCLDAHQIEPEQQQALRHCYQSILQSLYETDHNAE</sequence>
<protein>
    <recommendedName>
        <fullName evidence="3 7">Nuclease SbcCD subunit D</fullName>
    </recommendedName>
</protein>
<keyword evidence="7" id="KW-0235">DNA replication</keyword>
<dbReference type="EMBL" id="VFRR01000043">
    <property type="protein sequence ID" value="TPE47348.1"/>
    <property type="molecule type" value="Genomic_DNA"/>
</dbReference>
<dbReference type="AlphaFoldDB" id="A0A501WD90"/>